<feature type="region of interest" description="Disordered" evidence="2">
    <location>
        <begin position="1200"/>
        <end position="1253"/>
    </location>
</feature>
<feature type="region of interest" description="Disordered" evidence="2">
    <location>
        <begin position="775"/>
        <end position="817"/>
    </location>
</feature>
<feature type="compositionally biased region" description="Acidic residues" evidence="2">
    <location>
        <begin position="788"/>
        <end position="802"/>
    </location>
</feature>
<sequence>MNLDGPAFEADNIEDISYQLAVLRNRKRENARTPAETLIDHAELRKILNRIFRTVLSPKSSGADAASEEMEKQEARESHRRDAAYSSIIGRHPIMPAAAVESGAKRVYTAHAKQAEDSPITSAGEDDEPVLATAADIVTEHENDLSPGQEPERWNADVELLRARLADRTAKYKVKHGHEQDGISFEQERASNLAQLYESQLHRNDASPATAEAASMPTSTVDANLYIFDKDPVTGGHRFVDTQRIVIGYEQEPQQEAGETSVEAAPQSSANAAALSQVSGAEDDNDYVAEAAGEAEVLAMEATPNKPNKRYPVVMSEKTASILSQVRLIKEEGKRLSEATSSAAEAAGLPVPPAARHVYRFEKDANVIGGQRVVAWRDGQRIELQLTPSTIQAAVAATLRNKTLQTSWALEATQHSDAMKAMTARVSAAFNRMPMPPGNCSLMRLGLTSEDSPPICAQMKWIEKEQHRRNGLSVYNAEAAGLCIPDFLQITYSYSGNQTNSSHHVVGWRHDDRIGTQAELIAQPAMLPAAQNVTTNATALLSANEAMGLLAYAGLVTGLTLLTFLAFGVLNGLLNDLINRRAKAKEGKRLVAEKEKAQSLLRANKGHIATEKAKFLLQGTGCTTPEMKAKEQLAAPIAPAPEVSDRESMVMLVNELIGFDYVRATRLLACDLMARRNSQRMGASFCGLVCIGSGHMTVRYAGSGNTTADAMSVFWRLKDFVCHPLFIIVSAALGLCFAGADLVAWLDDREKNRPATTEEARTVLAALAIAEAKPDDPDYYTDNNESCCESDDESVDEEDVDDGANTPRNDSNATLVDERAYNADDEKSTTLPPPCGHHHLIDFLSTENDQQRSINTQYNAQLNNVTRLHNEQVNVISKAKLLLDDFAKRHELCQKEVSSAKDDLQNARNEVERFKAGLEGQVRVQRSLILQREWANDALAGAKKENFHLTENSKAQIASWKLQARTFHDKALKWQTEGAALGKKIEEIKVASENKLKTAHDINEKTFASVGRLQIEVTRLKTELTAKTSEFERADRLLLKQDNDAQKTIGELRLEVTRLKAQRSLEDEEIDAYQAEIECLHRNNNELRFEVNDLKAEMVSKSHHAATDITQIASLIQHNKDLTAEHAKRTAELTSTHTQETDKLHATLQDWHAKLHTAWKREAELNSIVEREHGLRQEAQETMWALQRVLSAKEREAAEQLREEADGVELTRGEGEESDVSDVISETESGSEFSVLSAPREDAESEEEDACCE</sequence>
<dbReference type="EMBL" id="NAJO01000001">
    <property type="protein sequence ID" value="OQO14776.1"/>
    <property type="molecule type" value="Genomic_DNA"/>
</dbReference>
<feature type="compositionally biased region" description="Basic and acidic residues" evidence="2">
    <location>
        <begin position="1200"/>
        <end position="1215"/>
    </location>
</feature>
<dbReference type="OrthoDB" id="2441647at2759"/>
<feature type="compositionally biased region" description="Acidic residues" evidence="2">
    <location>
        <begin position="1243"/>
        <end position="1253"/>
    </location>
</feature>
<feature type="region of interest" description="Disordered" evidence="2">
    <location>
        <begin position="253"/>
        <end position="280"/>
    </location>
</feature>
<keyword evidence="1" id="KW-0175">Coiled coil</keyword>
<dbReference type="PANTHER" id="PTHR23159">
    <property type="entry name" value="CENTROSOMAL PROTEIN 2"/>
    <property type="match status" value="1"/>
</dbReference>
<keyword evidence="3" id="KW-0812">Transmembrane</keyword>
<evidence type="ECO:0000256" key="1">
    <source>
        <dbReference type="SAM" id="Coils"/>
    </source>
</evidence>
<protein>
    <submittedName>
        <fullName evidence="4">Uncharacterized protein</fullName>
    </submittedName>
</protein>
<name>A0A1V8TTU1_9PEZI</name>
<evidence type="ECO:0000256" key="2">
    <source>
        <dbReference type="SAM" id="MobiDB-lite"/>
    </source>
</evidence>
<dbReference type="InParanoid" id="A0A1V8TTU1"/>
<dbReference type="PANTHER" id="PTHR23159:SF31">
    <property type="entry name" value="CENTROSOME-ASSOCIATED PROTEIN CEP250 ISOFORM X1"/>
    <property type="match status" value="1"/>
</dbReference>
<feature type="coiled-coil region" evidence="1">
    <location>
        <begin position="1056"/>
        <end position="1097"/>
    </location>
</feature>
<keyword evidence="3" id="KW-0472">Membrane</keyword>
<keyword evidence="3" id="KW-1133">Transmembrane helix</keyword>
<feature type="transmembrane region" description="Helical" evidence="3">
    <location>
        <begin position="725"/>
        <end position="746"/>
    </location>
</feature>
<feature type="compositionally biased region" description="Polar residues" evidence="2">
    <location>
        <begin position="1224"/>
        <end position="1234"/>
    </location>
</feature>
<accession>A0A1V8TTU1</accession>
<evidence type="ECO:0000313" key="4">
    <source>
        <dbReference type="EMBL" id="OQO14776.1"/>
    </source>
</evidence>
<feature type="coiled-coil region" evidence="1">
    <location>
        <begin position="890"/>
        <end position="917"/>
    </location>
</feature>
<comment type="caution">
    <text evidence="4">The sequence shown here is derived from an EMBL/GenBank/DDBJ whole genome shotgun (WGS) entry which is preliminary data.</text>
</comment>
<proteinExistence type="predicted"/>
<feature type="compositionally biased region" description="Basic and acidic residues" evidence="2">
    <location>
        <begin position="69"/>
        <end position="81"/>
    </location>
</feature>
<feature type="compositionally biased region" description="Low complexity" evidence="2">
    <location>
        <begin position="264"/>
        <end position="279"/>
    </location>
</feature>
<feature type="region of interest" description="Disordered" evidence="2">
    <location>
        <begin position="58"/>
        <end position="81"/>
    </location>
</feature>
<feature type="transmembrane region" description="Helical" evidence="3">
    <location>
        <begin position="549"/>
        <end position="574"/>
    </location>
</feature>
<gene>
    <name evidence="4" type="ORF">B0A48_00158</name>
</gene>
<evidence type="ECO:0000313" key="5">
    <source>
        <dbReference type="Proteomes" id="UP000192596"/>
    </source>
</evidence>
<organism evidence="4 5">
    <name type="scientific">Cryoendolithus antarcticus</name>
    <dbReference type="NCBI Taxonomy" id="1507870"/>
    <lineage>
        <taxon>Eukaryota</taxon>
        <taxon>Fungi</taxon>
        <taxon>Dikarya</taxon>
        <taxon>Ascomycota</taxon>
        <taxon>Pezizomycotina</taxon>
        <taxon>Dothideomycetes</taxon>
        <taxon>Dothideomycetidae</taxon>
        <taxon>Cladosporiales</taxon>
        <taxon>Cladosporiaceae</taxon>
        <taxon>Cryoendolithus</taxon>
    </lineage>
</organism>
<dbReference type="Proteomes" id="UP000192596">
    <property type="component" value="Unassembled WGS sequence"/>
</dbReference>
<reference evidence="5" key="1">
    <citation type="submission" date="2017-03" db="EMBL/GenBank/DDBJ databases">
        <title>Genomes of endolithic fungi from Antarctica.</title>
        <authorList>
            <person name="Coleine C."/>
            <person name="Masonjones S."/>
            <person name="Stajich J.E."/>
        </authorList>
    </citation>
    <scope>NUCLEOTIDE SEQUENCE [LARGE SCALE GENOMIC DNA]</scope>
    <source>
        <strain evidence="5">CCFEE 5527</strain>
    </source>
</reference>
<keyword evidence="5" id="KW-1185">Reference proteome</keyword>
<evidence type="ECO:0000256" key="3">
    <source>
        <dbReference type="SAM" id="Phobius"/>
    </source>
</evidence>
<dbReference type="AlphaFoldDB" id="A0A1V8TTU1"/>